<dbReference type="GO" id="GO:0005737">
    <property type="term" value="C:cytoplasm"/>
    <property type="evidence" value="ECO:0007669"/>
    <property type="project" value="GOC"/>
</dbReference>
<dbReference type="GO" id="GO:0090158">
    <property type="term" value="P:endoplasmic reticulum membrane organization"/>
    <property type="evidence" value="ECO:0007669"/>
    <property type="project" value="TreeGrafter"/>
</dbReference>
<dbReference type="InterPro" id="IPR029704">
    <property type="entry name" value="STEEP-like"/>
</dbReference>
<evidence type="ECO:0000313" key="3">
    <source>
        <dbReference type="EMBL" id="KAF2673645.1"/>
    </source>
</evidence>
<dbReference type="GO" id="GO:0006888">
    <property type="term" value="P:endoplasmic reticulum to Golgi vesicle-mediated transport"/>
    <property type="evidence" value="ECO:0007669"/>
    <property type="project" value="TreeGrafter"/>
</dbReference>
<keyword evidence="4" id="KW-1185">Reference proteome</keyword>
<proteinExistence type="inferred from homology"/>
<sequence length="196" mass="21953">MFDRHFILQLSKILRPVRKLTFSPTTFTTYCSLQPGLKLSQMNESTTSPVVVYHCLCTQLLLATAKPLDSNMRRGREGLDKAYIVPLTPLKDLQRSHQNLPSDQEQDNGTSTSPADGAVLLNTLVDKKPIVVRRSDGFEPRYQRRCTRCDLVIGYHLDNTQTNPGSQAGRDDKTVFILPDALNTTEEMANPSTNSD</sequence>
<protein>
    <recommendedName>
        <fullName evidence="2">STEEP1 domain-containing protein</fullName>
    </recommendedName>
</protein>
<dbReference type="PANTHER" id="PTHR46355">
    <property type="entry name" value="UPF0428 PROTEIN CXORF56"/>
    <property type="match status" value="1"/>
</dbReference>
<dbReference type="OrthoDB" id="418131at2759"/>
<organism evidence="3 4">
    <name type="scientific">Microthyrium microscopicum</name>
    <dbReference type="NCBI Taxonomy" id="703497"/>
    <lineage>
        <taxon>Eukaryota</taxon>
        <taxon>Fungi</taxon>
        <taxon>Dikarya</taxon>
        <taxon>Ascomycota</taxon>
        <taxon>Pezizomycotina</taxon>
        <taxon>Dothideomycetes</taxon>
        <taxon>Dothideomycetes incertae sedis</taxon>
        <taxon>Microthyriales</taxon>
        <taxon>Microthyriaceae</taxon>
        <taxon>Microthyrium</taxon>
    </lineage>
</organism>
<dbReference type="Proteomes" id="UP000799302">
    <property type="component" value="Unassembled WGS sequence"/>
</dbReference>
<name>A0A6A6UMY7_9PEZI</name>
<dbReference type="InterPro" id="IPR057965">
    <property type="entry name" value="STEEP1_dom"/>
</dbReference>
<dbReference type="AlphaFoldDB" id="A0A6A6UMY7"/>
<dbReference type="EMBL" id="MU004231">
    <property type="protein sequence ID" value="KAF2673645.1"/>
    <property type="molecule type" value="Genomic_DNA"/>
</dbReference>
<evidence type="ECO:0000256" key="1">
    <source>
        <dbReference type="ARBA" id="ARBA00024205"/>
    </source>
</evidence>
<accession>A0A6A6UMY7</accession>
<comment type="similarity">
    <text evidence="1">Belongs to the STEEP1 family.</text>
</comment>
<feature type="domain" description="STEEP1" evidence="2">
    <location>
        <begin position="45"/>
        <end position="190"/>
    </location>
</feature>
<dbReference type="PANTHER" id="PTHR46355:SF1">
    <property type="entry name" value="STING ER EXIT PROTEIN"/>
    <property type="match status" value="1"/>
</dbReference>
<evidence type="ECO:0000313" key="4">
    <source>
        <dbReference type="Proteomes" id="UP000799302"/>
    </source>
</evidence>
<reference evidence="3" key="1">
    <citation type="journal article" date="2020" name="Stud. Mycol.">
        <title>101 Dothideomycetes genomes: a test case for predicting lifestyles and emergence of pathogens.</title>
        <authorList>
            <person name="Haridas S."/>
            <person name="Albert R."/>
            <person name="Binder M."/>
            <person name="Bloem J."/>
            <person name="Labutti K."/>
            <person name="Salamov A."/>
            <person name="Andreopoulos B."/>
            <person name="Baker S."/>
            <person name="Barry K."/>
            <person name="Bills G."/>
            <person name="Bluhm B."/>
            <person name="Cannon C."/>
            <person name="Castanera R."/>
            <person name="Culley D."/>
            <person name="Daum C."/>
            <person name="Ezra D."/>
            <person name="Gonzalez J."/>
            <person name="Henrissat B."/>
            <person name="Kuo A."/>
            <person name="Liang C."/>
            <person name="Lipzen A."/>
            <person name="Lutzoni F."/>
            <person name="Magnuson J."/>
            <person name="Mondo S."/>
            <person name="Nolan M."/>
            <person name="Ohm R."/>
            <person name="Pangilinan J."/>
            <person name="Park H.-J."/>
            <person name="Ramirez L."/>
            <person name="Alfaro M."/>
            <person name="Sun H."/>
            <person name="Tritt A."/>
            <person name="Yoshinaga Y."/>
            <person name="Zwiers L.-H."/>
            <person name="Turgeon B."/>
            <person name="Goodwin S."/>
            <person name="Spatafora J."/>
            <person name="Crous P."/>
            <person name="Grigoriev I."/>
        </authorList>
    </citation>
    <scope>NUCLEOTIDE SEQUENCE</scope>
    <source>
        <strain evidence="3">CBS 115976</strain>
    </source>
</reference>
<gene>
    <name evidence="3" type="ORF">BT63DRAFT_162563</name>
</gene>
<dbReference type="Pfam" id="PF25809">
    <property type="entry name" value="STEEP1"/>
    <property type="match status" value="1"/>
</dbReference>
<evidence type="ECO:0000259" key="2">
    <source>
        <dbReference type="Pfam" id="PF25809"/>
    </source>
</evidence>